<evidence type="ECO:0000256" key="4">
    <source>
        <dbReference type="ARBA" id="ARBA00022801"/>
    </source>
</evidence>
<evidence type="ECO:0000256" key="3">
    <source>
        <dbReference type="ARBA" id="ARBA00022723"/>
    </source>
</evidence>
<name>A0ABV8U130_9ACTN</name>
<dbReference type="InterPro" id="IPR029060">
    <property type="entry name" value="PIN-like_dom_sf"/>
</dbReference>
<gene>
    <name evidence="6" type="primary">vapC</name>
    <name evidence="8" type="ORF">ACFPET_16070</name>
</gene>
<comment type="similarity">
    <text evidence="6">Belongs to the PINc/VapC protein family.</text>
</comment>
<comment type="function">
    <text evidence="6">Toxic component of a toxin-antitoxin (TA) system. An RNase.</text>
</comment>
<keyword evidence="1 6" id="KW-1277">Toxin-antitoxin system</keyword>
<evidence type="ECO:0000256" key="5">
    <source>
        <dbReference type="ARBA" id="ARBA00022842"/>
    </source>
</evidence>
<dbReference type="Gene3D" id="3.40.50.1010">
    <property type="entry name" value="5'-nuclease"/>
    <property type="match status" value="1"/>
</dbReference>
<dbReference type="InterPro" id="IPR002716">
    <property type="entry name" value="PIN_dom"/>
</dbReference>
<proteinExistence type="inferred from homology"/>
<comment type="caution">
    <text evidence="8">The sequence shown here is derived from an EMBL/GenBank/DDBJ whole genome shotgun (WGS) entry which is preliminary data.</text>
</comment>
<dbReference type="Pfam" id="PF01850">
    <property type="entry name" value="PIN"/>
    <property type="match status" value="1"/>
</dbReference>
<accession>A0ABV8U130</accession>
<protein>
    <recommendedName>
        <fullName evidence="6">Ribonuclease VapC</fullName>
        <shortName evidence="6">RNase VapC</shortName>
        <ecNumber evidence="6">3.1.-.-</ecNumber>
    </recommendedName>
    <alternativeName>
        <fullName evidence="6">Toxin VapC</fullName>
    </alternativeName>
</protein>
<dbReference type="Proteomes" id="UP001595823">
    <property type="component" value="Unassembled WGS sequence"/>
</dbReference>
<evidence type="ECO:0000256" key="6">
    <source>
        <dbReference type="HAMAP-Rule" id="MF_00265"/>
    </source>
</evidence>
<dbReference type="SUPFAM" id="SSF88723">
    <property type="entry name" value="PIN domain-like"/>
    <property type="match status" value="1"/>
</dbReference>
<keyword evidence="6" id="KW-0800">Toxin</keyword>
<evidence type="ECO:0000313" key="8">
    <source>
        <dbReference type="EMBL" id="MFC4336717.1"/>
    </source>
</evidence>
<evidence type="ECO:0000256" key="1">
    <source>
        <dbReference type="ARBA" id="ARBA00022649"/>
    </source>
</evidence>
<evidence type="ECO:0000256" key="2">
    <source>
        <dbReference type="ARBA" id="ARBA00022722"/>
    </source>
</evidence>
<feature type="binding site" evidence="6">
    <location>
        <position position="6"/>
    </location>
    <ligand>
        <name>Mg(2+)</name>
        <dbReference type="ChEBI" id="CHEBI:18420"/>
    </ligand>
</feature>
<feature type="binding site" evidence="6">
    <location>
        <position position="103"/>
    </location>
    <ligand>
        <name>Mg(2+)</name>
        <dbReference type="ChEBI" id="CHEBI:18420"/>
    </ligand>
</feature>
<dbReference type="RefSeq" id="WP_380622904.1">
    <property type="nucleotide sequence ID" value="NZ_JBHSDK010000021.1"/>
</dbReference>
<dbReference type="EC" id="3.1.-.-" evidence="6"/>
<feature type="domain" description="PIN" evidence="7">
    <location>
        <begin position="3"/>
        <end position="129"/>
    </location>
</feature>
<keyword evidence="2 6" id="KW-0540">Nuclease</keyword>
<keyword evidence="9" id="KW-1185">Reference proteome</keyword>
<dbReference type="HAMAP" id="MF_00265">
    <property type="entry name" value="VapC_Nob1"/>
    <property type="match status" value="1"/>
</dbReference>
<keyword evidence="4 6" id="KW-0378">Hydrolase</keyword>
<comment type="cofactor">
    <cofactor evidence="6">
        <name>Mg(2+)</name>
        <dbReference type="ChEBI" id="CHEBI:18420"/>
    </cofactor>
</comment>
<sequence length="146" mass="16349">MIIVADTSALLAAFSPAESDHHDCLAYLNAHGQFVYSPMVLTEFDHLVRARSGRFDTALDAHRQLLARVEAGSDLIADIEMADHLAAAGLREKHRDMELDLADALGVVLARKYSTDLIFTLDEGDFRRLRPLDDFTHFRIMPKDVV</sequence>
<dbReference type="EMBL" id="JBHSDK010000021">
    <property type="protein sequence ID" value="MFC4336717.1"/>
    <property type="molecule type" value="Genomic_DNA"/>
</dbReference>
<dbReference type="InterPro" id="IPR022907">
    <property type="entry name" value="VapC_family"/>
</dbReference>
<keyword evidence="5 6" id="KW-0460">Magnesium</keyword>
<evidence type="ECO:0000313" key="9">
    <source>
        <dbReference type="Proteomes" id="UP001595823"/>
    </source>
</evidence>
<reference evidence="9" key="1">
    <citation type="journal article" date="2019" name="Int. J. Syst. Evol. Microbiol.">
        <title>The Global Catalogue of Microorganisms (GCM) 10K type strain sequencing project: providing services to taxonomists for standard genome sequencing and annotation.</title>
        <authorList>
            <consortium name="The Broad Institute Genomics Platform"/>
            <consortium name="The Broad Institute Genome Sequencing Center for Infectious Disease"/>
            <person name="Wu L."/>
            <person name="Ma J."/>
        </authorList>
    </citation>
    <scope>NUCLEOTIDE SEQUENCE [LARGE SCALE GENOMIC DNA]</scope>
    <source>
        <strain evidence="9">IBRC-M 10908</strain>
    </source>
</reference>
<keyword evidence="3 6" id="KW-0479">Metal-binding</keyword>
<evidence type="ECO:0000259" key="7">
    <source>
        <dbReference type="Pfam" id="PF01850"/>
    </source>
</evidence>
<organism evidence="8 9">
    <name type="scientific">Salininema proteolyticum</name>
    <dbReference type="NCBI Taxonomy" id="1607685"/>
    <lineage>
        <taxon>Bacteria</taxon>
        <taxon>Bacillati</taxon>
        <taxon>Actinomycetota</taxon>
        <taxon>Actinomycetes</taxon>
        <taxon>Glycomycetales</taxon>
        <taxon>Glycomycetaceae</taxon>
        <taxon>Salininema</taxon>
    </lineage>
</organism>